<dbReference type="GO" id="GO:0006313">
    <property type="term" value="P:DNA transposition"/>
    <property type="evidence" value="ECO:0007669"/>
    <property type="project" value="InterPro"/>
</dbReference>
<gene>
    <name evidence="3" type="ORF">SSP531S_59640</name>
</gene>
<dbReference type="PANTHER" id="PTHR34614">
    <property type="match status" value="1"/>
</dbReference>
<dbReference type="GO" id="GO:0004803">
    <property type="term" value="F:transposase activity"/>
    <property type="evidence" value="ECO:0007669"/>
    <property type="project" value="InterPro"/>
</dbReference>
<dbReference type="Pfam" id="PF01609">
    <property type="entry name" value="DDE_Tnp_1"/>
    <property type="match status" value="1"/>
</dbReference>
<dbReference type="SUPFAM" id="SSF53098">
    <property type="entry name" value="Ribonuclease H-like"/>
    <property type="match status" value="1"/>
</dbReference>
<dbReference type="AlphaFoldDB" id="A0A388T6C3"/>
<evidence type="ECO:0000256" key="1">
    <source>
        <dbReference type="SAM" id="MobiDB-lite"/>
    </source>
</evidence>
<sequence length="579" mass="65392">MRTTKRENKSGTVRYLHLAHNEWDPVKGRAVPKVLFTFGREDELDRDAIRRLVASLSRLLEPGQALEANAAPGLDFTGSVPFGGAYVLDHLWHQLKIDKIAGRVGQPKRGRPREMSATERVLFALVANRALAPSSKLAAAEWITHDVHIDALASTDDDACYRAMDWLHEVKDDLEKQVFDEVANLLNLEVDLLFFDTTSTYFELEEPDEPVARDEKGNRQDATGEGEGEGDQGPDGPDAAKPAGFRTHGKSKDSRDDLPQIVIGMAVTRDGIPVRVWSWPGNASDQTLIRQVKDDMRDWTLSKIVWVADRGFSSDRNRRYLRSGTDAYIIGEKLRSGSPEVKQALSRQGRYQDITGNMRVKEVRISDTERFVICHNPEAADRDRHTREQLVAQLTELIADTDKLSDFKRGELRGKITDKPGLNRYLRTTPAGKLRIDQARIKTEENLDGKYLLRCSDPKLSAEDIALGYKALLEVERGWRDMKQVIDLRPVYHRLEERIRAHVLLCWLALLLVRITETTTGDTWPRIRRELDRLHLGTFTGPTGTFQQVTTPTKPQQDLLTKLGIPAPKQIAGLQPAPR</sequence>
<dbReference type="GO" id="GO:0003677">
    <property type="term" value="F:DNA binding"/>
    <property type="evidence" value="ECO:0007669"/>
    <property type="project" value="InterPro"/>
</dbReference>
<dbReference type="InterPro" id="IPR047654">
    <property type="entry name" value="IS1634_transpos"/>
</dbReference>
<feature type="region of interest" description="Disordered" evidence="1">
    <location>
        <begin position="205"/>
        <end position="258"/>
    </location>
</feature>
<dbReference type="RefSeq" id="WP_216365142.1">
    <property type="nucleotide sequence ID" value="NZ_BGZL01000057.1"/>
</dbReference>
<reference evidence="3 4" key="1">
    <citation type="submission" date="2018-07" db="EMBL/GenBank/DDBJ databases">
        <title>Whole Genome Shotgun Sequence of Streptomyces spongiicola strain 531S.</title>
        <authorList>
            <person name="Dohra H."/>
            <person name="Kodani S."/>
        </authorList>
    </citation>
    <scope>NUCLEOTIDE SEQUENCE [LARGE SCALE GENOMIC DNA]</scope>
    <source>
        <strain evidence="3 4">531S</strain>
    </source>
</reference>
<feature type="compositionally biased region" description="Basic and acidic residues" evidence="1">
    <location>
        <begin position="210"/>
        <end position="219"/>
    </location>
</feature>
<accession>A0A388T6C3</accession>
<feature type="domain" description="Transposase IS4-like" evidence="2">
    <location>
        <begin position="276"/>
        <end position="512"/>
    </location>
</feature>
<dbReference type="EMBL" id="BGZL01000057">
    <property type="protein sequence ID" value="GBQ04467.1"/>
    <property type="molecule type" value="Genomic_DNA"/>
</dbReference>
<protein>
    <submittedName>
        <fullName evidence="3">IS1634 family transposase</fullName>
    </submittedName>
</protein>
<dbReference type="NCBIfam" id="NF033559">
    <property type="entry name" value="transpos_IS1634"/>
    <property type="match status" value="1"/>
</dbReference>
<dbReference type="Proteomes" id="UP000265354">
    <property type="component" value="Unassembled WGS sequence"/>
</dbReference>
<evidence type="ECO:0000313" key="3">
    <source>
        <dbReference type="EMBL" id="GBQ04467.1"/>
    </source>
</evidence>
<evidence type="ECO:0000313" key="4">
    <source>
        <dbReference type="Proteomes" id="UP000265354"/>
    </source>
</evidence>
<dbReference type="InterPro" id="IPR012337">
    <property type="entry name" value="RNaseH-like_sf"/>
</dbReference>
<dbReference type="InterPro" id="IPR002559">
    <property type="entry name" value="Transposase_11"/>
</dbReference>
<feature type="compositionally biased region" description="Low complexity" evidence="1">
    <location>
        <begin position="234"/>
        <end position="244"/>
    </location>
</feature>
<evidence type="ECO:0000259" key="2">
    <source>
        <dbReference type="Pfam" id="PF01609"/>
    </source>
</evidence>
<comment type="caution">
    <text evidence="3">The sequence shown here is derived from an EMBL/GenBank/DDBJ whole genome shotgun (WGS) entry which is preliminary data.</text>
</comment>
<name>A0A388T6C3_9ACTN</name>
<dbReference type="PANTHER" id="PTHR34614:SF2">
    <property type="entry name" value="TRANSPOSASE IS4-LIKE DOMAIN-CONTAINING PROTEIN"/>
    <property type="match status" value="1"/>
</dbReference>
<proteinExistence type="predicted"/>
<organism evidence="3 4">
    <name type="scientific">Streptomyces spongiicola</name>
    <dbReference type="NCBI Taxonomy" id="1690221"/>
    <lineage>
        <taxon>Bacteria</taxon>
        <taxon>Bacillati</taxon>
        <taxon>Actinomycetota</taxon>
        <taxon>Actinomycetes</taxon>
        <taxon>Kitasatosporales</taxon>
        <taxon>Streptomycetaceae</taxon>
        <taxon>Streptomyces</taxon>
    </lineage>
</organism>